<dbReference type="EMBL" id="JAUKUC010000012">
    <property type="protein sequence ID" value="MDO1514954.1"/>
    <property type="molecule type" value="Genomic_DNA"/>
</dbReference>
<evidence type="ECO:0000313" key="2">
    <source>
        <dbReference type="EMBL" id="MDO1514954.1"/>
    </source>
</evidence>
<sequence>MPSFKELITFEYENEYKSANDLSVKSNFSVPKIYSTNSDLTKRWYVYFSFCDPKNG</sequence>
<dbReference type="EMBL" id="JAUKUC010000001">
    <property type="protein sequence ID" value="MDO1514592.1"/>
    <property type="molecule type" value="Genomic_DNA"/>
</dbReference>
<name>A0ABT8RVL9_9FLAO</name>
<evidence type="ECO:0000313" key="1">
    <source>
        <dbReference type="EMBL" id="MDO1514592.1"/>
    </source>
</evidence>
<evidence type="ECO:0000313" key="3">
    <source>
        <dbReference type="Proteomes" id="UP001168579"/>
    </source>
</evidence>
<dbReference type="RefSeq" id="WP_304437245.1">
    <property type="nucleotide sequence ID" value="NZ_JAUKUC010000001.1"/>
</dbReference>
<keyword evidence="3" id="KW-1185">Reference proteome</keyword>
<protein>
    <recommendedName>
        <fullName evidence="4">Transposase</fullName>
    </recommendedName>
</protein>
<organism evidence="2 3">
    <name type="scientific">Maribacter confluentis</name>
    <dbReference type="NCBI Taxonomy" id="1656093"/>
    <lineage>
        <taxon>Bacteria</taxon>
        <taxon>Pseudomonadati</taxon>
        <taxon>Bacteroidota</taxon>
        <taxon>Flavobacteriia</taxon>
        <taxon>Flavobacteriales</taxon>
        <taxon>Flavobacteriaceae</taxon>
        <taxon>Maribacter</taxon>
    </lineage>
</organism>
<accession>A0ABT8RVL9</accession>
<dbReference type="Proteomes" id="UP001168579">
    <property type="component" value="Unassembled WGS sequence"/>
</dbReference>
<proteinExistence type="predicted"/>
<comment type="caution">
    <text evidence="2">The sequence shown here is derived from an EMBL/GenBank/DDBJ whole genome shotgun (WGS) entry which is preliminary data.</text>
</comment>
<reference evidence="2" key="2">
    <citation type="submission" date="2023-06" db="EMBL/GenBank/DDBJ databases">
        <authorList>
            <person name="Lucena T."/>
            <person name="Sun Q."/>
        </authorList>
    </citation>
    <scope>NUCLEOTIDE SEQUENCE</scope>
    <source>
        <strain evidence="2">CECT 8869</strain>
    </source>
</reference>
<evidence type="ECO:0008006" key="4">
    <source>
        <dbReference type="Google" id="ProtNLM"/>
    </source>
</evidence>
<reference evidence="2" key="1">
    <citation type="journal article" date="2014" name="Int. J. Syst. Evol. Microbiol.">
        <title>Complete genome of a new Firmicutes species belonging to the dominant human colonic microbiota ('Ruminococcus bicirculans') reveals two chromosomes and a selective capacity to utilize plant glucans.</title>
        <authorList>
            <consortium name="NISC Comparative Sequencing Program"/>
            <person name="Wegmann U."/>
            <person name="Louis P."/>
            <person name="Goesmann A."/>
            <person name="Henrissat B."/>
            <person name="Duncan S.H."/>
            <person name="Flint H.J."/>
        </authorList>
    </citation>
    <scope>NUCLEOTIDE SEQUENCE</scope>
    <source>
        <strain evidence="2">CECT 8869</strain>
    </source>
</reference>
<gene>
    <name evidence="1" type="ORF">Q2T41_18210</name>
    <name evidence="2" type="ORF">Q2T41_20305</name>
</gene>